<dbReference type="Proteomes" id="UP000036000">
    <property type="component" value="Chromosome"/>
</dbReference>
<proteinExistence type="predicted"/>
<evidence type="ECO:0000313" key="2">
    <source>
        <dbReference type="Proteomes" id="UP000036000"/>
    </source>
</evidence>
<protein>
    <submittedName>
        <fullName evidence="1">Uncharacterized protein</fullName>
    </submittedName>
</protein>
<accession>A0AAC8ZGQ2</accession>
<name>A0AAC8ZGQ2_9LACO</name>
<gene>
    <name evidence="1" type="ORF">ABN16_09130</name>
</gene>
<sequence length="97" mass="11105">MFTHLILYARYEHISFAYHFSSADSTAQPVMDEIDRLLARKDVPGYAYSVHGLGTDEASFASVQHMDPYFQSAREIADLDQFLDYCKYPDQLVAQFG</sequence>
<evidence type="ECO:0000313" key="1">
    <source>
        <dbReference type="EMBL" id="AKP65145.1"/>
    </source>
</evidence>
<dbReference type="KEGG" id="lko:ABN16_09130"/>
<reference evidence="1 2" key="1">
    <citation type="submission" date="2015-07" db="EMBL/GenBank/DDBJ databases">
        <title>Lactobacillus korensis/26-25/ whole genome sequencing.</title>
        <authorList>
            <person name="Kim M.K."/>
            <person name="Im W.-T."/>
            <person name="Srinivasan S."/>
            <person name="Lee J.-J."/>
        </authorList>
    </citation>
    <scope>NUCLEOTIDE SEQUENCE [LARGE SCALE GENOMIC DNA]</scope>
    <source>
        <strain evidence="1 2">26-25</strain>
    </source>
</reference>
<dbReference type="AlphaFoldDB" id="A0AAC8ZGQ2"/>
<organism evidence="1 2">
    <name type="scientific">Levilactobacillus koreensis</name>
    <dbReference type="NCBI Taxonomy" id="637971"/>
    <lineage>
        <taxon>Bacteria</taxon>
        <taxon>Bacillati</taxon>
        <taxon>Bacillota</taxon>
        <taxon>Bacilli</taxon>
        <taxon>Lactobacillales</taxon>
        <taxon>Lactobacillaceae</taxon>
        <taxon>Levilactobacillus</taxon>
    </lineage>
</organism>
<dbReference type="RefSeq" id="WP_048735158.1">
    <property type="nucleotide sequence ID" value="NZ_CP012033.1"/>
</dbReference>
<keyword evidence="2" id="KW-1185">Reference proteome</keyword>
<dbReference type="EMBL" id="CP012033">
    <property type="protein sequence ID" value="AKP65145.1"/>
    <property type="molecule type" value="Genomic_DNA"/>
</dbReference>